<feature type="signal peptide" evidence="1">
    <location>
        <begin position="1"/>
        <end position="20"/>
    </location>
</feature>
<dbReference type="Gene3D" id="3.40.190.10">
    <property type="entry name" value="Periplasmic binding protein-like II"/>
    <property type="match status" value="2"/>
</dbReference>
<dbReference type="Proteomes" id="UP000653472">
    <property type="component" value="Unassembled WGS sequence"/>
</dbReference>
<reference evidence="3" key="1">
    <citation type="submission" date="2020-03" db="EMBL/GenBank/DDBJ databases">
        <title>Solimonas marina sp. nov., isolated from deep seawater of the Pacific Ocean.</title>
        <authorList>
            <person name="Liu X."/>
            <person name="Lai Q."/>
            <person name="Sun F."/>
            <person name="Gai Y."/>
            <person name="Li G."/>
            <person name="Shao Z."/>
        </authorList>
    </citation>
    <scope>NUCLEOTIDE SEQUENCE</scope>
    <source>
        <strain evidence="3">C16B3</strain>
    </source>
</reference>
<keyword evidence="1" id="KW-0732">Signal</keyword>
<evidence type="ECO:0000259" key="2">
    <source>
        <dbReference type="Pfam" id="PF09084"/>
    </source>
</evidence>
<sequence length="352" mass="38097">MPLTRRALLAAALGSAGALAVGCRPPSTRPPRRNGLDAIRYQLGWLPQPEKGGLFQAQVAGLYRQHGLDVEIVPGAPQLNALQLLAAGRVDIVDSDSFRVLSVLRSGIPAVAIAAFGQRAPNVLLSHAHSGNDTLADLRGKPVMVSAPGRQSYWPWLRARYGYDDAQLRPYGGSLAPFLVDPTLSCEGFVTSEPFQLRRQHIEPVVHVLADHGYSAYSAVMLASSRLVAQRDDVVRRFVAATRLGWYQYLHGDSAAANAAIKRGNPYLDDARIAYSIAALKQTGIVESGDALQSGPGAMTDRRWQDFYHTMVAAEALPARLDVASAYTLRYVNERWTPPGMSPTTGSTTDAR</sequence>
<proteinExistence type="predicted"/>
<feature type="chain" id="PRO_5037628510" evidence="1">
    <location>
        <begin position="21"/>
        <end position="352"/>
    </location>
</feature>
<dbReference type="SUPFAM" id="SSF53850">
    <property type="entry name" value="Periplasmic binding protein-like II"/>
    <property type="match status" value="1"/>
</dbReference>
<evidence type="ECO:0000313" key="4">
    <source>
        <dbReference type="Proteomes" id="UP000653472"/>
    </source>
</evidence>
<dbReference type="EMBL" id="JAAVXB010000017">
    <property type="protein sequence ID" value="NKF24629.1"/>
    <property type="molecule type" value="Genomic_DNA"/>
</dbReference>
<dbReference type="PANTHER" id="PTHR31528:SF3">
    <property type="entry name" value="THIAMINE BIOSYNTHESIS PROTEIN HI_0357-RELATED"/>
    <property type="match status" value="1"/>
</dbReference>
<dbReference type="AlphaFoldDB" id="A0A969WDM7"/>
<evidence type="ECO:0000313" key="3">
    <source>
        <dbReference type="EMBL" id="NKF24629.1"/>
    </source>
</evidence>
<dbReference type="RefSeq" id="WP_168149938.1">
    <property type="nucleotide sequence ID" value="NZ_JAAVXB010000017.1"/>
</dbReference>
<dbReference type="Pfam" id="PF09084">
    <property type="entry name" value="NMT1"/>
    <property type="match status" value="1"/>
</dbReference>
<feature type="domain" description="SsuA/THI5-like" evidence="2">
    <location>
        <begin position="49"/>
        <end position="248"/>
    </location>
</feature>
<gene>
    <name evidence="3" type="ORF">G7Y82_20160</name>
</gene>
<accession>A0A969WDM7</accession>
<name>A0A969WDM7_9GAMM</name>
<dbReference type="GO" id="GO:0009228">
    <property type="term" value="P:thiamine biosynthetic process"/>
    <property type="evidence" value="ECO:0007669"/>
    <property type="project" value="InterPro"/>
</dbReference>
<keyword evidence="4" id="KW-1185">Reference proteome</keyword>
<dbReference type="InterPro" id="IPR015168">
    <property type="entry name" value="SsuA/THI5"/>
</dbReference>
<dbReference type="InterPro" id="IPR027939">
    <property type="entry name" value="NMT1/THI5"/>
</dbReference>
<evidence type="ECO:0000256" key="1">
    <source>
        <dbReference type="SAM" id="SignalP"/>
    </source>
</evidence>
<dbReference type="PROSITE" id="PS51318">
    <property type="entry name" value="TAT"/>
    <property type="match status" value="1"/>
</dbReference>
<comment type="caution">
    <text evidence="3">The sequence shown here is derived from an EMBL/GenBank/DDBJ whole genome shotgun (WGS) entry which is preliminary data.</text>
</comment>
<organism evidence="3 4">
    <name type="scientific">Solimonas marina</name>
    <dbReference type="NCBI Taxonomy" id="2714601"/>
    <lineage>
        <taxon>Bacteria</taxon>
        <taxon>Pseudomonadati</taxon>
        <taxon>Pseudomonadota</taxon>
        <taxon>Gammaproteobacteria</taxon>
        <taxon>Nevskiales</taxon>
        <taxon>Nevskiaceae</taxon>
        <taxon>Solimonas</taxon>
    </lineage>
</organism>
<dbReference type="InterPro" id="IPR006311">
    <property type="entry name" value="TAT_signal"/>
</dbReference>
<protein>
    <submittedName>
        <fullName evidence="3">ABC transporter substrate-binding protein</fullName>
    </submittedName>
</protein>
<dbReference type="PROSITE" id="PS51257">
    <property type="entry name" value="PROKAR_LIPOPROTEIN"/>
    <property type="match status" value="1"/>
</dbReference>
<dbReference type="PANTHER" id="PTHR31528">
    <property type="entry name" value="4-AMINO-5-HYDROXYMETHYL-2-METHYLPYRIMIDINE PHOSPHATE SYNTHASE THI11-RELATED"/>
    <property type="match status" value="1"/>
</dbReference>